<dbReference type="InterPro" id="IPR015422">
    <property type="entry name" value="PyrdxlP-dep_Trfase_small"/>
</dbReference>
<name>A0A1M5YB27_9BRAD</name>
<dbReference type="GO" id="GO:0030170">
    <property type="term" value="F:pyridoxal phosphate binding"/>
    <property type="evidence" value="ECO:0007669"/>
    <property type="project" value="InterPro"/>
</dbReference>
<protein>
    <submittedName>
        <fullName evidence="4">Glycine C-acetyltransferase</fullName>
    </submittedName>
</protein>
<dbReference type="EMBL" id="LT670817">
    <property type="protein sequence ID" value="SHI09290.1"/>
    <property type="molecule type" value="Genomic_DNA"/>
</dbReference>
<sequence length="447" mass="48531">MSDIANAYIPPAALTGSMRDFRVPGGADLLRRTEGFFKWQNLRRENGLWPFSRATEEGPSTVCWAQDDSGNKMRGVNFASQDYLSLSSHSGIKSTAKETIERFGVHSAGSPALVGNTSYSVALERKIADFLKMEEVVLYPTGWAAGFGVIKGLVRSADHVVMDMLSHSCLQEGANAATNNIHLFRHLDNEYCRDILTKIRSKDKENGILVVTEGLFSMDSDTPDLAALQALCHEFNATLVVDVAHDLGCLGDEGRGHIGIQNMLGKVDIVMGSFSKTFASNGGFVACKSRAVKEYLRFYSAPATFSNALSPVQAATILKAFEIVDSPEGRAQRSALMSNVLSLRHQLREAGLDYYGDPSAIVCVKMGTEGVARLVSQRLPELGLIANLVEFPAVPKGAARIRMQVMANHSEQNIADAVRMLKTARRQAELQFEDINQPASVAASVAA</sequence>
<evidence type="ECO:0000256" key="1">
    <source>
        <dbReference type="ARBA" id="ARBA00001933"/>
    </source>
</evidence>
<dbReference type="InterPro" id="IPR015424">
    <property type="entry name" value="PyrdxlP-dep_Trfase"/>
</dbReference>
<dbReference type="Proteomes" id="UP000189796">
    <property type="component" value="Chromosome I"/>
</dbReference>
<proteinExistence type="predicted"/>
<evidence type="ECO:0000313" key="5">
    <source>
        <dbReference type="Proteomes" id="UP000189796"/>
    </source>
</evidence>
<dbReference type="GO" id="GO:0016740">
    <property type="term" value="F:transferase activity"/>
    <property type="evidence" value="ECO:0007669"/>
    <property type="project" value="UniProtKB-KW"/>
</dbReference>
<dbReference type="InterPro" id="IPR015421">
    <property type="entry name" value="PyrdxlP-dep_Trfase_major"/>
</dbReference>
<dbReference type="Gene3D" id="3.40.640.10">
    <property type="entry name" value="Type I PLP-dependent aspartate aminotransferase-like (Major domain)"/>
    <property type="match status" value="1"/>
</dbReference>
<gene>
    <name evidence="4" type="ORF">SAMN05443248_8114</name>
</gene>
<comment type="cofactor">
    <cofactor evidence="1">
        <name>pyridoxal 5'-phosphate</name>
        <dbReference type="ChEBI" id="CHEBI:597326"/>
    </cofactor>
</comment>
<keyword evidence="2 4" id="KW-0808">Transferase</keyword>
<organism evidence="4 5">
    <name type="scientific">Bradyrhizobium erythrophlei</name>
    <dbReference type="NCBI Taxonomy" id="1437360"/>
    <lineage>
        <taxon>Bacteria</taxon>
        <taxon>Pseudomonadati</taxon>
        <taxon>Pseudomonadota</taxon>
        <taxon>Alphaproteobacteria</taxon>
        <taxon>Hyphomicrobiales</taxon>
        <taxon>Nitrobacteraceae</taxon>
        <taxon>Bradyrhizobium</taxon>
    </lineage>
</organism>
<dbReference type="AlphaFoldDB" id="A0A1M5YB27"/>
<dbReference type="Gene3D" id="3.90.1150.10">
    <property type="entry name" value="Aspartate Aminotransferase, domain 1"/>
    <property type="match status" value="1"/>
</dbReference>
<dbReference type="InterPro" id="IPR004839">
    <property type="entry name" value="Aminotransferase_I/II_large"/>
</dbReference>
<accession>A0A1M5YB27</accession>
<dbReference type="SUPFAM" id="SSF53383">
    <property type="entry name" value="PLP-dependent transferases"/>
    <property type="match status" value="1"/>
</dbReference>
<feature type="domain" description="Aminotransferase class I/classII large" evidence="3">
    <location>
        <begin position="76"/>
        <end position="419"/>
    </location>
</feature>
<dbReference type="RefSeq" id="WP_197689246.1">
    <property type="nucleotide sequence ID" value="NZ_LT670817.1"/>
</dbReference>
<dbReference type="PANTHER" id="PTHR13693:SF103">
    <property type="entry name" value="AMINOTRANSFERASE CLASS I_CLASSII DOMAIN-CONTAINING PROTEIN"/>
    <property type="match status" value="1"/>
</dbReference>
<evidence type="ECO:0000313" key="4">
    <source>
        <dbReference type="EMBL" id="SHI09290.1"/>
    </source>
</evidence>
<dbReference type="InterPro" id="IPR050087">
    <property type="entry name" value="AON_synthase_class-II"/>
</dbReference>
<evidence type="ECO:0000259" key="3">
    <source>
        <dbReference type="Pfam" id="PF00155"/>
    </source>
</evidence>
<dbReference type="Pfam" id="PF00155">
    <property type="entry name" value="Aminotran_1_2"/>
    <property type="match status" value="1"/>
</dbReference>
<evidence type="ECO:0000256" key="2">
    <source>
        <dbReference type="ARBA" id="ARBA00022679"/>
    </source>
</evidence>
<dbReference type="PANTHER" id="PTHR13693">
    <property type="entry name" value="CLASS II AMINOTRANSFERASE/8-AMINO-7-OXONONANOATE SYNTHASE"/>
    <property type="match status" value="1"/>
</dbReference>
<reference evidence="4 5" key="1">
    <citation type="submission" date="2016-11" db="EMBL/GenBank/DDBJ databases">
        <authorList>
            <person name="Jaros S."/>
            <person name="Januszkiewicz K."/>
            <person name="Wedrychowicz H."/>
        </authorList>
    </citation>
    <scope>NUCLEOTIDE SEQUENCE [LARGE SCALE GENOMIC DNA]</scope>
    <source>
        <strain evidence="4 5">GAS138</strain>
    </source>
</reference>